<dbReference type="EMBL" id="MN739632">
    <property type="protein sequence ID" value="QHT17195.1"/>
    <property type="molecule type" value="Genomic_DNA"/>
</dbReference>
<feature type="compositionally biased region" description="Basic residues" evidence="1">
    <location>
        <begin position="126"/>
        <end position="154"/>
    </location>
</feature>
<evidence type="ECO:0000256" key="2">
    <source>
        <dbReference type="SAM" id="Phobius"/>
    </source>
</evidence>
<reference evidence="3" key="1">
    <citation type="journal article" date="2020" name="Nature">
        <title>Giant virus diversity and host interactions through global metagenomics.</title>
        <authorList>
            <person name="Schulz F."/>
            <person name="Roux S."/>
            <person name="Paez-Espino D."/>
            <person name="Jungbluth S."/>
            <person name="Walsh D.A."/>
            <person name="Denef V.J."/>
            <person name="McMahon K.D."/>
            <person name="Konstantinidis K.T."/>
            <person name="Eloe-Fadrosh E.A."/>
            <person name="Kyrpides N.C."/>
            <person name="Woyke T."/>
        </authorList>
    </citation>
    <scope>NUCLEOTIDE SEQUENCE</scope>
    <source>
        <strain evidence="3">GVMAG-M-3300023174-24</strain>
    </source>
</reference>
<organism evidence="3">
    <name type="scientific">viral metagenome</name>
    <dbReference type="NCBI Taxonomy" id="1070528"/>
    <lineage>
        <taxon>unclassified sequences</taxon>
        <taxon>metagenomes</taxon>
        <taxon>organismal metagenomes</taxon>
    </lineage>
</organism>
<name>A0A6C0DNN4_9ZZZZ</name>
<keyword evidence="2" id="KW-1133">Transmembrane helix</keyword>
<keyword evidence="2" id="KW-0472">Membrane</keyword>
<evidence type="ECO:0000313" key="3">
    <source>
        <dbReference type="EMBL" id="QHT17195.1"/>
    </source>
</evidence>
<dbReference type="AlphaFoldDB" id="A0A6C0DNN4"/>
<feature type="compositionally biased region" description="Basic and acidic residues" evidence="1">
    <location>
        <begin position="104"/>
        <end position="122"/>
    </location>
</feature>
<feature type="region of interest" description="Disordered" evidence="1">
    <location>
        <begin position="82"/>
        <end position="154"/>
    </location>
</feature>
<protein>
    <submittedName>
        <fullName evidence="3">Uncharacterized protein</fullName>
    </submittedName>
</protein>
<accession>A0A6C0DNN4</accession>
<proteinExistence type="predicted"/>
<feature type="transmembrane region" description="Helical" evidence="2">
    <location>
        <begin position="6"/>
        <end position="26"/>
    </location>
</feature>
<keyword evidence="2" id="KW-0812">Transmembrane</keyword>
<sequence>MRDAPVPVVAYVMVGLTSAVLAYVTYSDNSVPGQEKIQENNSVESNTIAKTGILTSAAAMLPALPAFFSGKKEEPPLAEAKMIEENEQINENEKQPQEDQEQQQEQREQREQREQQPVENEIKQTGGKKSKKNKTKNHQRVCKKNKKNKTKCRK</sequence>
<evidence type="ECO:0000256" key="1">
    <source>
        <dbReference type="SAM" id="MobiDB-lite"/>
    </source>
</evidence>